<keyword evidence="2" id="KW-1194">Viral DNA replication</keyword>
<dbReference type="InterPro" id="IPR043502">
    <property type="entry name" value="DNA/RNA_pol_sf"/>
</dbReference>
<dbReference type="SUPFAM" id="SSF56672">
    <property type="entry name" value="DNA/RNA polymerases"/>
    <property type="match status" value="1"/>
</dbReference>
<dbReference type="GO" id="GO:0006261">
    <property type="term" value="P:DNA-templated DNA replication"/>
    <property type="evidence" value="ECO:0007669"/>
    <property type="project" value="InterPro"/>
</dbReference>
<dbReference type="GO" id="GO:0003887">
    <property type="term" value="F:DNA-directed DNA polymerase activity"/>
    <property type="evidence" value="ECO:0007669"/>
    <property type="project" value="InterPro"/>
</dbReference>
<dbReference type="GO" id="GO:0003677">
    <property type="term" value="F:DNA binding"/>
    <property type="evidence" value="ECO:0007669"/>
    <property type="project" value="InterPro"/>
</dbReference>
<dbReference type="InterPro" id="IPR001098">
    <property type="entry name" value="DNA-dir_DNA_pol_A_palm_dom"/>
</dbReference>
<evidence type="ECO:0000256" key="2">
    <source>
        <dbReference type="ARBA" id="ARBA00023109"/>
    </source>
</evidence>
<dbReference type="GO" id="GO:0006302">
    <property type="term" value="P:double-strand break repair"/>
    <property type="evidence" value="ECO:0007669"/>
    <property type="project" value="TreeGrafter"/>
</dbReference>
<organism evidence="4">
    <name type="scientific">Myoviridae sp. ctRPH1</name>
    <dbReference type="NCBI Taxonomy" id="2826650"/>
    <lineage>
        <taxon>Viruses</taxon>
        <taxon>Duplodnaviria</taxon>
        <taxon>Heunggongvirae</taxon>
        <taxon>Uroviricota</taxon>
        <taxon>Caudoviricetes</taxon>
    </lineage>
</organism>
<proteinExistence type="predicted"/>
<dbReference type="GO" id="GO:0039693">
    <property type="term" value="P:viral DNA genome replication"/>
    <property type="evidence" value="ECO:0007669"/>
    <property type="project" value="UniProtKB-KW"/>
</dbReference>
<evidence type="ECO:0000256" key="1">
    <source>
        <dbReference type="ARBA" id="ARBA00022705"/>
    </source>
</evidence>
<dbReference type="InterPro" id="IPR012337">
    <property type="entry name" value="RNaseH-like_sf"/>
</dbReference>
<sequence length="655" mass="73303">MTSWAERRRLLIDIETYSSVDISRSGAFKYVASPDFEILLLAYAWDDGPVQVLDLTNPYDLDTAEEMGDIAAALLNPDIVKVAHNSAFERAALSKYLHQDLPPEEWEDTMVLAAMNGLPMSLDAAGAALQLQDQKIKEGTALISYFCKPCKPTITNGGRTRNLPTHAADKWERFIEYCRRDVEVEQAIYYRLRHFPVPDWERRVWALDARINERGVRVDTHLAEAAIAVDEAFTAEHAAEMQRLTGLDNPNSVAQLKDWLETVGVQVDSLSKATVADLHKTVTDPATRRVLELRQLLGKTSTTKYKAMTAAACADGRVRGLLQYYGAGRTGRWAGRLVQVQNLPQNHLDQIGEVRELVRQRDLETLELCFDSVPDVLSQLIRAAFVAKPGHTFLVADYSAIEARVIAYLAGEKWQMQAFADGKDLYCETASQMFKVPVVKHGVNGHLRQKGKIATLACGYGGGVGALKAFGADKMGLTEDEMQDIVTQWRQASPTIPRFWRDTENAAKRALENPGRTFTIPCGVKYRRDADALRCRLPSGRVLSYWGARLDTDGSICFMGQNQTTRKWEKTETWGGKLVENIVQAFARDCLAVALLRLDEAGYKTVFHVHDEIIAEAPVGSRWEDMAEVMGRPIDWAPGLLLRGDGYDTPYYRKD</sequence>
<feature type="domain" description="DNA-directed DNA polymerase family A palm" evidence="3">
    <location>
        <begin position="378"/>
        <end position="621"/>
    </location>
</feature>
<dbReference type="EMBL" id="BK014862">
    <property type="protein sequence ID" value="DAD79248.1"/>
    <property type="molecule type" value="Genomic_DNA"/>
</dbReference>
<name>A0A8S5MAQ9_9CAUD</name>
<dbReference type="SUPFAM" id="SSF53098">
    <property type="entry name" value="Ribonuclease H-like"/>
    <property type="match status" value="1"/>
</dbReference>
<dbReference type="SMART" id="SM00482">
    <property type="entry name" value="POLAc"/>
    <property type="match status" value="1"/>
</dbReference>
<dbReference type="Pfam" id="PF00476">
    <property type="entry name" value="DNA_pol_A"/>
    <property type="match status" value="1"/>
</dbReference>
<reference evidence="4" key="1">
    <citation type="journal article" date="2021" name="Proc. Natl. Acad. Sci. U.S.A.">
        <title>A Catalog of Tens of Thousands of Viruses from Human Metagenomes Reveals Hidden Associations with Chronic Diseases.</title>
        <authorList>
            <person name="Tisza M.J."/>
            <person name="Buck C.B."/>
        </authorList>
    </citation>
    <scope>NUCLEOTIDE SEQUENCE</scope>
    <source>
        <strain evidence="4">CtRPH1</strain>
    </source>
</reference>
<evidence type="ECO:0000259" key="3">
    <source>
        <dbReference type="SMART" id="SM00482"/>
    </source>
</evidence>
<dbReference type="InterPro" id="IPR002298">
    <property type="entry name" value="DNA_polymerase_A"/>
</dbReference>
<dbReference type="PANTHER" id="PTHR10133">
    <property type="entry name" value="DNA POLYMERASE I"/>
    <property type="match status" value="1"/>
</dbReference>
<dbReference type="Gene3D" id="1.10.150.20">
    <property type="entry name" value="5' to 3' exonuclease, C-terminal subdomain"/>
    <property type="match status" value="1"/>
</dbReference>
<protein>
    <submittedName>
        <fullName evidence="4">DNA polymerase I</fullName>
    </submittedName>
</protein>
<dbReference type="CDD" id="cd08642">
    <property type="entry name" value="DNA_pol_A_pol_I_A"/>
    <property type="match status" value="1"/>
</dbReference>
<dbReference type="InterPro" id="IPR036397">
    <property type="entry name" value="RNaseH_sf"/>
</dbReference>
<dbReference type="PRINTS" id="PR00868">
    <property type="entry name" value="DNAPOLI"/>
</dbReference>
<keyword evidence="1" id="KW-0235">DNA replication</keyword>
<evidence type="ECO:0000313" key="4">
    <source>
        <dbReference type="EMBL" id="DAD79248.1"/>
    </source>
</evidence>
<dbReference type="PANTHER" id="PTHR10133:SF27">
    <property type="entry name" value="DNA POLYMERASE NU"/>
    <property type="match status" value="1"/>
</dbReference>
<accession>A0A8S5MAQ9</accession>
<dbReference type="Gene3D" id="3.30.420.10">
    <property type="entry name" value="Ribonuclease H-like superfamily/Ribonuclease H"/>
    <property type="match status" value="1"/>
</dbReference>